<evidence type="ECO:0000313" key="2">
    <source>
        <dbReference type="Proteomes" id="UP000275846"/>
    </source>
</evidence>
<sequence length="174" mass="18522">MSLFEVGFFPAATPRATVTTGGLNLVRVSGFVCASTPAVSAGGGGCRLHILLERTKAERRDAGVTFAIRNDIVGRLPCLPQGIKDRLMSPHLPFRGDQFSTILNAYAPPMTSSDAANDKFYENLLALRVTVSKVDKLIFLGDFNAHVGMDHAALHGVLGPHGIGSCNDYGVLLL</sequence>
<reference evidence="3" key="1">
    <citation type="submission" date="2016-06" db="UniProtKB">
        <authorList>
            <consortium name="WormBaseParasite"/>
        </authorList>
    </citation>
    <scope>IDENTIFICATION</scope>
</reference>
<accession>A0A183SLY8</accession>
<proteinExistence type="predicted"/>
<dbReference type="InterPro" id="IPR036691">
    <property type="entry name" value="Endo/exonu/phosph_ase_sf"/>
</dbReference>
<evidence type="ECO:0000313" key="3">
    <source>
        <dbReference type="WBParaSite" id="SSLN_0000539901-mRNA-1"/>
    </source>
</evidence>
<evidence type="ECO:0000313" key="1">
    <source>
        <dbReference type="EMBL" id="VDL91621.1"/>
    </source>
</evidence>
<dbReference type="AlphaFoldDB" id="A0A183SLY8"/>
<dbReference type="Proteomes" id="UP000275846">
    <property type="component" value="Unassembled WGS sequence"/>
</dbReference>
<reference evidence="1 2" key="2">
    <citation type="submission" date="2018-11" db="EMBL/GenBank/DDBJ databases">
        <authorList>
            <consortium name="Pathogen Informatics"/>
        </authorList>
    </citation>
    <scope>NUCLEOTIDE SEQUENCE [LARGE SCALE GENOMIC DNA]</scope>
    <source>
        <strain evidence="1 2">NST_G2</strain>
    </source>
</reference>
<name>A0A183SLY8_SCHSO</name>
<gene>
    <name evidence="1" type="ORF">SSLN_LOCUS5236</name>
</gene>
<dbReference type="WBParaSite" id="SSLN_0000539901-mRNA-1">
    <property type="protein sequence ID" value="SSLN_0000539901-mRNA-1"/>
    <property type="gene ID" value="SSLN_0000539901"/>
</dbReference>
<protein>
    <submittedName>
        <fullName evidence="3">Endo/exonuclease/phosphatase domain-containing protein</fullName>
    </submittedName>
</protein>
<dbReference type="SUPFAM" id="SSF56219">
    <property type="entry name" value="DNase I-like"/>
    <property type="match status" value="1"/>
</dbReference>
<organism evidence="3">
    <name type="scientific">Schistocephalus solidus</name>
    <name type="common">Tapeworm</name>
    <dbReference type="NCBI Taxonomy" id="70667"/>
    <lineage>
        <taxon>Eukaryota</taxon>
        <taxon>Metazoa</taxon>
        <taxon>Spiralia</taxon>
        <taxon>Lophotrochozoa</taxon>
        <taxon>Platyhelminthes</taxon>
        <taxon>Cestoda</taxon>
        <taxon>Eucestoda</taxon>
        <taxon>Diphyllobothriidea</taxon>
        <taxon>Diphyllobothriidae</taxon>
        <taxon>Schistocephalus</taxon>
    </lineage>
</organism>
<dbReference type="Gene3D" id="3.60.10.10">
    <property type="entry name" value="Endonuclease/exonuclease/phosphatase"/>
    <property type="match status" value="1"/>
</dbReference>
<dbReference type="OrthoDB" id="6324292at2759"/>
<keyword evidence="2" id="KW-1185">Reference proteome</keyword>
<dbReference type="EMBL" id="UYSU01033173">
    <property type="protein sequence ID" value="VDL91621.1"/>
    <property type="molecule type" value="Genomic_DNA"/>
</dbReference>